<name>A0A2H0DYV5_9BACT</name>
<dbReference type="NCBIfam" id="TIGR00251">
    <property type="entry name" value="DUF167 family protein"/>
    <property type="match status" value="1"/>
</dbReference>
<comment type="similarity">
    <text evidence="1">Belongs to the UPF0235 family.</text>
</comment>
<accession>A0A2H0DYV5</accession>
<evidence type="ECO:0000256" key="1">
    <source>
        <dbReference type="ARBA" id="ARBA00010364"/>
    </source>
</evidence>
<proteinExistence type="inferred from homology"/>
<comment type="caution">
    <text evidence="2">The sequence shown here is derived from an EMBL/GenBank/DDBJ whole genome shotgun (WGS) entry which is preliminary data.</text>
</comment>
<dbReference type="Gene3D" id="3.30.1200.10">
    <property type="entry name" value="YggU-like"/>
    <property type="match status" value="1"/>
</dbReference>
<dbReference type="Pfam" id="PF02594">
    <property type="entry name" value="DUF167"/>
    <property type="match status" value="1"/>
</dbReference>
<gene>
    <name evidence="2" type="ORF">COW81_02350</name>
</gene>
<dbReference type="EMBL" id="PCTT01000030">
    <property type="protein sequence ID" value="PIP87048.1"/>
    <property type="molecule type" value="Genomic_DNA"/>
</dbReference>
<organism evidence="2 3">
    <name type="scientific">Candidatus Campbellbacteria bacterium CG22_combo_CG10-13_8_21_14_all_36_13</name>
    <dbReference type="NCBI Taxonomy" id="1974529"/>
    <lineage>
        <taxon>Bacteria</taxon>
        <taxon>Candidatus Campbelliibacteriota</taxon>
    </lineage>
</organism>
<dbReference type="AlphaFoldDB" id="A0A2H0DYV5"/>
<dbReference type="InterPro" id="IPR003746">
    <property type="entry name" value="DUF167"/>
</dbReference>
<protein>
    <submittedName>
        <fullName evidence="2">Uncharacterized protein</fullName>
    </submittedName>
</protein>
<evidence type="ECO:0000313" key="3">
    <source>
        <dbReference type="Proteomes" id="UP000231143"/>
    </source>
</evidence>
<dbReference type="SUPFAM" id="SSF69786">
    <property type="entry name" value="YggU-like"/>
    <property type="match status" value="1"/>
</dbReference>
<dbReference type="Proteomes" id="UP000231143">
    <property type="component" value="Unassembled WGS sequence"/>
</dbReference>
<reference evidence="2 3" key="1">
    <citation type="submission" date="2017-09" db="EMBL/GenBank/DDBJ databases">
        <title>Depth-based differentiation of microbial function through sediment-hosted aquifers and enrichment of novel symbionts in the deep terrestrial subsurface.</title>
        <authorList>
            <person name="Probst A.J."/>
            <person name="Ladd B."/>
            <person name="Jarett J.K."/>
            <person name="Geller-Mcgrath D.E."/>
            <person name="Sieber C.M."/>
            <person name="Emerson J.B."/>
            <person name="Anantharaman K."/>
            <person name="Thomas B.C."/>
            <person name="Malmstrom R."/>
            <person name="Stieglmeier M."/>
            <person name="Klingl A."/>
            <person name="Woyke T."/>
            <person name="Ryan C.M."/>
            <person name="Banfield J.F."/>
        </authorList>
    </citation>
    <scope>NUCLEOTIDE SEQUENCE [LARGE SCALE GENOMIC DNA]</scope>
    <source>
        <strain evidence="2">CG22_combo_CG10-13_8_21_14_all_36_13</strain>
    </source>
</reference>
<evidence type="ECO:0000313" key="2">
    <source>
        <dbReference type="EMBL" id="PIP87048.1"/>
    </source>
</evidence>
<sequence length="76" mass="8905">MYIHVKAFPKAKKEKIVELKEGYFDVHVREKAEFHSANRRICEIIADRFGVLPQKVQIINGHTSRSKLLRIITDED</sequence>
<dbReference type="InterPro" id="IPR036591">
    <property type="entry name" value="YggU-like_sf"/>
</dbReference>
<dbReference type="SMART" id="SM01152">
    <property type="entry name" value="DUF167"/>
    <property type="match status" value="1"/>
</dbReference>